<organism evidence="2">
    <name type="scientific">Anthurium amnicola</name>
    <dbReference type="NCBI Taxonomy" id="1678845"/>
    <lineage>
        <taxon>Eukaryota</taxon>
        <taxon>Viridiplantae</taxon>
        <taxon>Streptophyta</taxon>
        <taxon>Embryophyta</taxon>
        <taxon>Tracheophyta</taxon>
        <taxon>Spermatophyta</taxon>
        <taxon>Magnoliopsida</taxon>
        <taxon>Liliopsida</taxon>
        <taxon>Araceae</taxon>
        <taxon>Pothoideae</taxon>
        <taxon>Potheae</taxon>
        <taxon>Anthurium</taxon>
    </lineage>
</organism>
<feature type="compositionally biased region" description="Basic and acidic residues" evidence="1">
    <location>
        <begin position="47"/>
        <end position="56"/>
    </location>
</feature>
<reference evidence="2" key="1">
    <citation type="submission" date="2015-07" db="EMBL/GenBank/DDBJ databases">
        <title>Transcriptome Assembly of Anthurium amnicola.</title>
        <authorList>
            <person name="Suzuki J."/>
        </authorList>
    </citation>
    <scope>NUCLEOTIDE SEQUENCE</scope>
</reference>
<accession>A0A1D1Z8L9</accession>
<dbReference type="AlphaFoldDB" id="A0A1D1Z8L9"/>
<feature type="non-terminal residue" evidence="2">
    <location>
        <position position="146"/>
    </location>
</feature>
<feature type="region of interest" description="Disordered" evidence="1">
    <location>
        <begin position="1"/>
        <end position="61"/>
    </location>
</feature>
<sequence>MQSFTVSKPEQRATRSFFKSTHWREREREGAGKTHRKEKATRTPRSTRWDPGRSSDDAGISPRRIIPYLPVPRFFHLPPTLISRVSSACASSRFPICVFSFLFSLDVAFEFFLQLCVLCGAEITIELAALCYGATTGNPLRERERE</sequence>
<proteinExistence type="predicted"/>
<protein>
    <submittedName>
        <fullName evidence="2">Protein ovarian tumor locus</fullName>
    </submittedName>
</protein>
<gene>
    <name evidence="2" type="primary">otu</name>
    <name evidence="2" type="ORF">g.8147</name>
</gene>
<evidence type="ECO:0000313" key="2">
    <source>
        <dbReference type="EMBL" id="JAT63244.1"/>
    </source>
</evidence>
<feature type="compositionally biased region" description="Basic and acidic residues" evidence="1">
    <location>
        <begin position="22"/>
        <end position="32"/>
    </location>
</feature>
<dbReference type="EMBL" id="GDJX01004692">
    <property type="protein sequence ID" value="JAT63244.1"/>
    <property type="molecule type" value="Transcribed_RNA"/>
</dbReference>
<name>A0A1D1Z8L9_9ARAE</name>
<evidence type="ECO:0000256" key="1">
    <source>
        <dbReference type="SAM" id="MobiDB-lite"/>
    </source>
</evidence>